<dbReference type="Proteomes" id="UP000596049">
    <property type="component" value="Chromosome"/>
</dbReference>
<dbReference type="RefSeq" id="WP_053596849.1">
    <property type="nucleotide sequence ID" value="NZ_CP067341.1"/>
</dbReference>
<protein>
    <recommendedName>
        <fullName evidence="3">NIPSNAP domain-containing protein</fullName>
    </recommendedName>
</protein>
<dbReference type="SUPFAM" id="SSF54909">
    <property type="entry name" value="Dimeric alpha+beta barrel"/>
    <property type="match status" value="1"/>
</dbReference>
<organism evidence="1 2">
    <name type="scientific">Lysinibacillus agricola</name>
    <dbReference type="NCBI Taxonomy" id="2590012"/>
    <lineage>
        <taxon>Bacteria</taxon>
        <taxon>Bacillati</taxon>
        <taxon>Bacillota</taxon>
        <taxon>Bacilli</taxon>
        <taxon>Bacillales</taxon>
        <taxon>Bacillaceae</taxon>
        <taxon>Lysinibacillus</taxon>
    </lineage>
</organism>
<accession>A0ABX7AYD1</accession>
<evidence type="ECO:0000313" key="2">
    <source>
        <dbReference type="Proteomes" id="UP000596049"/>
    </source>
</evidence>
<evidence type="ECO:0000313" key="1">
    <source>
        <dbReference type="EMBL" id="QQP14482.1"/>
    </source>
</evidence>
<evidence type="ECO:0008006" key="3">
    <source>
        <dbReference type="Google" id="ProtNLM"/>
    </source>
</evidence>
<name>A0ABX7AYD1_9BACI</name>
<dbReference type="Gene3D" id="3.30.70.100">
    <property type="match status" value="1"/>
</dbReference>
<proteinExistence type="predicted"/>
<dbReference type="EMBL" id="CP067341">
    <property type="protein sequence ID" value="QQP14482.1"/>
    <property type="molecule type" value="Genomic_DNA"/>
</dbReference>
<dbReference type="InterPro" id="IPR011008">
    <property type="entry name" value="Dimeric_a/b-barrel"/>
</dbReference>
<gene>
    <name evidence="1" type="ORF">FJQ98_10980</name>
</gene>
<sequence length="107" mass="12602">MNREAILEILLYKLEEGTGTEFHKIMVEQSIPLHEKEKMKVISYGQSLHNPDSYYLIREYENSEHLENSQREFYSNSEWLNGPRDQIISKIKTSTKSIIPKTSLENL</sequence>
<keyword evidence="2" id="KW-1185">Reference proteome</keyword>
<reference evidence="1 2" key="1">
    <citation type="submission" date="2020-01" db="EMBL/GenBank/DDBJ databases">
        <authorList>
            <person name="Liu G."/>
            <person name="Liu B."/>
        </authorList>
    </citation>
    <scope>NUCLEOTIDE SEQUENCE [LARGE SCALE GENOMIC DNA]</scope>
    <source>
        <strain evidence="1 2">FJAT-51161</strain>
    </source>
</reference>